<dbReference type="GO" id="GO:0005975">
    <property type="term" value="P:carbohydrate metabolic process"/>
    <property type="evidence" value="ECO:0007669"/>
    <property type="project" value="UniProtKB-ARBA"/>
</dbReference>
<dbReference type="Proteomes" id="UP000270471">
    <property type="component" value="Unassembled WGS sequence"/>
</dbReference>
<dbReference type="InterPro" id="IPR013783">
    <property type="entry name" value="Ig-like_fold"/>
</dbReference>
<reference evidence="2 3" key="1">
    <citation type="submission" date="2017-11" db="EMBL/GenBank/DDBJ databases">
        <title>Draft genome of actinobacteria isolated from guarana (Paullinia cupana (Mart.) Ducke.</title>
        <authorList>
            <person name="Siqueira K.A."/>
            <person name="Liotti R.G."/>
            <person name="Mendes T.A.O."/>
            <person name="Soares M.A."/>
        </authorList>
    </citation>
    <scope>NUCLEOTIDE SEQUENCE [LARGE SCALE GENOMIC DNA]</scope>
    <source>
        <strain evidence="2 3">193</strain>
    </source>
</reference>
<name>A0A3M0HV39_9ACTN</name>
<feature type="non-terminal residue" evidence="2">
    <location>
        <position position="139"/>
    </location>
</feature>
<organism evidence="2 3">
    <name type="scientific">Streptomyces shenzhenensis</name>
    <dbReference type="NCBI Taxonomy" id="943815"/>
    <lineage>
        <taxon>Bacteria</taxon>
        <taxon>Bacillati</taxon>
        <taxon>Actinomycetota</taxon>
        <taxon>Actinomycetes</taxon>
        <taxon>Kitasatosporales</taxon>
        <taxon>Streptomycetaceae</taxon>
        <taxon>Streptomyces</taxon>
    </lineage>
</organism>
<protein>
    <submittedName>
        <fullName evidence="2">Uncharacterized protein</fullName>
    </submittedName>
</protein>
<evidence type="ECO:0000313" key="2">
    <source>
        <dbReference type="EMBL" id="RMB79958.1"/>
    </source>
</evidence>
<gene>
    <name evidence="2" type="ORF">CTZ28_43015</name>
</gene>
<accession>A0A3M0HV39</accession>
<dbReference type="Gene3D" id="2.60.40.10">
    <property type="entry name" value="Immunoglobulins"/>
    <property type="match status" value="1"/>
</dbReference>
<feature type="signal peptide" evidence="1">
    <location>
        <begin position="1"/>
        <end position="28"/>
    </location>
</feature>
<feature type="chain" id="PRO_5038917356" evidence="1">
    <location>
        <begin position="29"/>
        <end position="139"/>
    </location>
</feature>
<comment type="caution">
    <text evidence="2">The sequence shown here is derived from an EMBL/GenBank/DDBJ whole genome shotgun (WGS) entry which is preliminary data.</text>
</comment>
<dbReference type="AlphaFoldDB" id="A0A3M0HV39"/>
<evidence type="ECO:0000313" key="3">
    <source>
        <dbReference type="Proteomes" id="UP000270471"/>
    </source>
</evidence>
<proteinExistence type="predicted"/>
<evidence type="ECO:0000256" key="1">
    <source>
        <dbReference type="SAM" id="SignalP"/>
    </source>
</evidence>
<sequence>MDLRQRRRWSGGMSLALASALSASLAVTGVVSSVSPAAADSGDGDATIRVVREVNANGKWDQALEPGMSGVSVVLTDDAGRSITGTTQADGTVKLTPGNSLGGGKYRVEVKNPESAGGGVLFPGAASLRSDLIDPTVLS</sequence>
<keyword evidence="3" id="KW-1185">Reference proteome</keyword>
<keyword evidence="1" id="KW-0732">Signal</keyword>
<dbReference type="EMBL" id="PENI01000050">
    <property type="protein sequence ID" value="RMB79958.1"/>
    <property type="molecule type" value="Genomic_DNA"/>
</dbReference>